<proteinExistence type="predicted"/>
<dbReference type="RefSeq" id="WP_158036831.1">
    <property type="nucleotide sequence ID" value="NZ_BAAAZV010000001.1"/>
</dbReference>
<dbReference type="Proteomes" id="UP000481339">
    <property type="component" value="Unassembled WGS sequence"/>
</dbReference>
<evidence type="ECO:0000256" key="1">
    <source>
        <dbReference type="ARBA" id="ARBA00004141"/>
    </source>
</evidence>
<name>A0A7C8FWJ9_9MICO</name>
<dbReference type="PANTHER" id="PTHR33514">
    <property type="entry name" value="PROTEIN ABCI12, CHLOROPLASTIC"/>
    <property type="match status" value="1"/>
</dbReference>
<comment type="subcellular location">
    <subcellularLocation>
        <location evidence="1">Membrane</location>
        <topology evidence="1">Multi-pass membrane protein</topology>
    </subcellularLocation>
</comment>
<evidence type="ECO:0000313" key="7">
    <source>
        <dbReference type="Proteomes" id="UP000481339"/>
    </source>
</evidence>
<keyword evidence="7" id="KW-1185">Reference proteome</keyword>
<keyword evidence="2 5" id="KW-0812">Transmembrane</keyword>
<evidence type="ECO:0000256" key="5">
    <source>
        <dbReference type="SAM" id="Phobius"/>
    </source>
</evidence>
<dbReference type="OrthoDB" id="509049at2"/>
<feature type="transmembrane region" description="Helical" evidence="5">
    <location>
        <begin position="67"/>
        <end position="84"/>
    </location>
</feature>
<reference evidence="6 7" key="1">
    <citation type="submission" date="2019-09" db="EMBL/GenBank/DDBJ databases">
        <title>Phylogeny of genus Pseudoclavibacter and closely related genus.</title>
        <authorList>
            <person name="Li Y."/>
        </authorList>
    </citation>
    <scope>NUCLEOTIDE SEQUENCE [LARGE SCALE GENOMIC DNA]</scope>
    <source>
        <strain evidence="6 7">JCM 16921</strain>
    </source>
</reference>
<evidence type="ECO:0000313" key="6">
    <source>
        <dbReference type="EMBL" id="KAB1631246.1"/>
    </source>
</evidence>
<dbReference type="EMBL" id="WBKA01000008">
    <property type="protein sequence ID" value="KAB1631246.1"/>
    <property type="molecule type" value="Genomic_DNA"/>
</dbReference>
<dbReference type="Pfam" id="PF02361">
    <property type="entry name" value="CbiQ"/>
    <property type="match status" value="1"/>
</dbReference>
<dbReference type="PANTHER" id="PTHR33514:SF13">
    <property type="entry name" value="PROTEIN ABCI12, CHLOROPLASTIC"/>
    <property type="match status" value="1"/>
</dbReference>
<evidence type="ECO:0000256" key="4">
    <source>
        <dbReference type="ARBA" id="ARBA00023136"/>
    </source>
</evidence>
<keyword evidence="3 5" id="KW-1133">Transmembrane helix</keyword>
<dbReference type="AlphaFoldDB" id="A0A7C8FWJ9"/>
<gene>
    <name evidence="6" type="ORF">F8O02_08565</name>
</gene>
<keyword evidence="4 5" id="KW-0472">Membrane</keyword>
<evidence type="ECO:0000256" key="3">
    <source>
        <dbReference type="ARBA" id="ARBA00022989"/>
    </source>
</evidence>
<dbReference type="GO" id="GO:0005886">
    <property type="term" value="C:plasma membrane"/>
    <property type="evidence" value="ECO:0007669"/>
    <property type="project" value="UniProtKB-ARBA"/>
</dbReference>
<evidence type="ECO:0000256" key="2">
    <source>
        <dbReference type="ARBA" id="ARBA00022692"/>
    </source>
</evidence>
<dbReference type="InterPro" id="IPR003339">
    <property type="entry name" value="ABC/ECF_trnsptr_transmembrane"/>
</dbReference>
<comment type="caution">
    <text evidence="6">The sequence shown here is derived from an EMBL/GenBank/DDBJ whole genome shotgun (WGS) entry which is preliminary data.</text>
</comment>
<feature type="transmembrane region" description="Helical" evidence="5">
    <location>
        <begin position="136"/>
        <end position="154"/>
    </location>
</feature>
<feature type="transmembrane region" description="Helical" evidence="5">
    <location>
        <begin position="37"/>
        <end position="55"/>
    </location>
</feature>
<protein>
    <submittedName>
        <fullName evidence="6">Energy-coupling factor transporter transmembrane protein EcfT</fullName>
    </submittedName>
</protein>
<sequence>MIALYRPGTSPLHRLPAGVKLLTLMGLALAVSLTPPVAWLPAALAGLVVVLYALGGQRPAALGHQLWGLRWMIVVLAAFLVVFHGWQDALVTTSRIVAVVLLATLIALTTSTTELLDALERGMRPLARVGVRPARVALTLALTITAVPVIAALAGRVREAQVARGAPWSLRSWLVPLLVLVLRHADGLADALSARGVD</sequence>
<dbReference type="CDD" id="cd16914">
    <property type="entry name" value="EcfT"/>
    <property type="match status" value="1"/>
</dbReference>
<feature type="transmembrane region" description="Helical" evidence="5">
    <location>
        <begin position="96"/>
        <end position="116"/>
    </location>
</feature>
<organism evidence="6 7">
    <name type="scientific">Pseudoclavibacter caeni</name>
    <dbReference type="NCBI Taxonomy" id="908846"/>
    <lineage>
        <taxon>Bacteria</taxon>
        <taxon>Bacillati</taxon>
        <taxon>Actinomycetota</taxon>
        <taxon>Actinomycetes</taxon>
        <taxon>Micrococcales</taxon>
        <taxon>Microbacteriaceae</taxon>
        <taxon>Pseudoclavibacter</taxon>
    </lineage>
</organism>
<accession>A0A7C8FWJ9</accession>